<evidence type="ECO:0000256" key="1">
    <source>
        <dbReference type="SAM" id="SignalP"/>
    </source>
</evidence>
<dbReference type="EMBL" id="WQNF01000020">
    <property type="protein sequence ID" value="MVT68375.1"/>
    <property type="molecule type" value="Genomic_DNA"/>
</dbReference>
<reference evidence="2 3" key="1">
    <citation type="submission" date="2019-12" db="EMBL/GenBank/DDBJ databases">
        <title>Draft genome sequences Bradyrhizobium cajani AMBPC1010, Bradyrhizobium pachyrhizi AMBPC1040 and Bradyrhizobium yuanmingense ALSPC3051, three plant growth promoting strains isolated from nodules of Cajanus cajan L. in Dominican Republic.</title>
        <authorList>
            <person name="Flores-Felix J.D."/>
            <person name="Araujo J."/>
            <person name="Diaz-Alcantara C."/>
            <person name="Gonzalez-Andres F."/>
            <person name="Velazquez E."/>
        </authorList>
    </citation>
    <scope>NUCLEOTIDE SEQUENCE [LARGE SCALE GENOMIC DNA]</scope>
    <source>
        <strain evidence="2 3">1040</strain>
    </source>
</reference>
<organism evidence="2 3">
    <name type="scientific">Bradyrhizobium pachyrhizi</name>
    <dbReference type="NCBI Taxonomy" id="280333"/>
    <lineage>
        <taxon>Bacteria</taxon>
        <taxon>Pseudomonadati</taxon>
        <taxon>Pseudomonadota</taxon>
        <taxon>Alphaproteobacteria</taxon>
        <taxon>Hyphomicrobiales</taxon>
        <taxon>Nitrobacteraceae</taxon>
        <taxon>Bradyrhizobium</taxon>
    </lineage>
</organism>
<feature type="signal peptide" evidence="1">
    <location>
        <begin position="1"/>
        <end position="23"/>
    </location>
</feature>
<feature type="chain" id="PRO_5032766846" evidence="1">
    <location>
        <begin position="24"/>
        <end position="142"/>
    </location>
</feature>
<dbReference type="RefSeq" id="WP_157346621.1">
    <property type="nucleotide sequence ID" value="NZ_CP121667.1"/>
</dbReference>
<evidence type="ECO:0000313" key="3">
    <source>
        <dbReference type="Proteomes" id="UP000436468"/>
    </source>
</evidence>
<dbReference type="AlphaFoldDB" id="A0A844SSF9"/>
<protein>
    <submittedName>
        <fullName evidence="2">Uncharacterized protein</fullName>
    </submittedName>
</protein>
<evidence type="ECO:0000313" key="2">
    <source>
        <dbReference type="EMBL" id="MVT68375.1"/>
    </source>
</evidence>
<proteinExistence type="predicted"/>
<gene>
    <name evidence="2" type="ORF">GPL21_25085</name>
</gene>
<keyword evidence="3" id="KW-1185">Reference proteome</keyword>
<name>A0A844SSF9_9BRAD</name>
<accession>A0A844SSF9</accession>
<comment type="caution">
    <text evidence="2">The sequence shown here is derived from an EMBL/GenBank/DDBJ whole genome shotgun (WGS) entry which is preliminary data.</text>
</comment>
<dbReference type="Proteomes" id="UP000436468">
    <property type="component" value="Unassembled WGS sequence"/>
</dbReference>
<keyword evidence="1" id="KW-0732">Signal</keyword>
<sequence length="142" mass="15811">MWKPLIACLMTFFVSLPMSVASAQTTKALDVARSNIVAAPRGERLLMLLNLQPDRDKLRALSADEINSTLVETGKRYATELLNDERYRSYATVEVIFAFVTSMDEYARPNYGGMVKIGTVSFKREGADISVTATNLDPKTIR</sequence>